<dbReference type="PANTHER" id="PTHR30074:SF4">
    <property type="entry name" value="NI_FE-HYDROGENASE 2 B-TYPE CYTOCHROME SUBUNIT-RELATED"/>
    <property type="match status" value="1"/>
</dbReference>
<dbReference type="Proteomes" id="UP000250561">
    <property type="component" value="Unassembled WGS sequence"/>
</dbReference>
<keyword evidence="4 6" id="KW-1133">Transmembrane helix</keyword>
<accession>A0A2X1JFQ8</accession>
<dbReference type="AlphaFoldDB" id="A0A2X1JFQ8"/>
<evidence type="ECO:0000313" key="8">
    <source>
        <dbReference type="Proteomes" id="UP000250561"/>
    </source>
</evidence>
<evidence type="ECO:0000256" key="2">
    <source>
        <dbReference type="ARBA" id="ARBA00022475"/>
    </source>
</evidence>
<organism evidence="7 8">
    <name type="scientific">Escherichia coli</name>
    <dbReference type="NCBI Taxonomy" id="562"/>
    <lineage>
        <taxon>Bacteria</taxon>
        <taxon>Pseudomonadati</taxon>
        <taxon>Pseudomonadota</taxon>
        <taxon>Gammaproteobacteria</taxon>
        <taxon>Enterobacterales</taxon>
        <taxon>Enterobacteriaceae</taxon>
        <taxon>Escherichia</taxon>
    </lineage>
</organism>
<keyword evidence="5 6" id="KW-0472">Membrane</keyword>
<evidence type="ECO:0000256" key="6">
    <source>
        <dbReference type="SAM" id="Phobius"/>
    </source>
</evidence>
<evidence type="ECO:0000256" key="3">
    <source>
        <dbReference type="ARBA" id="ARBA00022692"/>
    </source>
</evidence>
<dbReference type="PANTHER" id="PTHR30074">
    <property type="entry name" value="FORMATE DEHYDROGENASE, NITRATE-INDUCIBLE, CYTOCHROME B556 FDN SUBUNIT"/>
    <property type="match status" value="1"/>
</dbReference>
<dbReference type="EMBL" id="UARS01000006">
    <property type="protein sequence ID" value="SPW45910.1"/>
    <property type="molecule type" value="Genomic_DNA"/>
</dbReference>
<evidence type="ECO:0000256" key="1">
    <source>
        <dbReference type="ARBA" id="ARBA00004651"/>
    </source>
</evidence>
<evidence type="ECO:0000256" key="5">
    <source>
        <dbReference type="ARBA" id="ARBA00023136"/>
    </source>
</evidence>
<dbReference type="GO" id="GO:0009061">
    <property type="term" value="P:anaerobic respiration"/>
    <property type="evidence" value="ECO:0007669"/>
    <property type="project" value="TreeGrafter"/>
</dbReference>
<keyword evidence="3 6" id="KW-0812">Transmembrane</keyword>
<dbReference type="InterPro" id="IPR051817">
    <property type="entry name" value="FDH_cytochrome_b556_subunit"/>
</dbReference>
<feature type="transmembrane region" description="Helical" evidence="6">
    <location>
        <begin position="71"/>
        <end position="90"/>
    </location>
</feature>
<reference evidence="7 8" key="1">
    <citation type="submission" date="2018-06" db="EMBL/GenBank/DDBJ databases">
        <authorList>
            <consortium name="Pathogen Informatics"/>
            <person name="Doyle S."/>
        </authorList>
    </citation>
    <scope>NUCLEOTIDE SEQUENCE [LARGE SCALE GENOMIC DNA]</scope>
    <source>
        <strain evidence="7 8">NCTC11126</strain>
    </source>
</reference>
<name>A0A2X1JFQ8_ECOLX</name>
<evidence type="ECO:0000256" key="4">
    <source>
        <dbReference type="ARBA" id="ARBA00022989"/>
    </source>
</evidence>
<proteinExistence type="predicted"/>
<feature type="transmembrane region" description="Helical" evidence="6">
    <location>
        <begin position="32"/>
        <end position="51"/>
    </location>
</feature>
<comment type="subcellular location">
    <subcellularLocation>
        <location evidence="1">Cell membrane</location>
        <topology evidence="1">Multi-pass membrane protein</topology>
    </subcellularLocation>
</comment>
<keyword evidence="2" id="KW-1003">Cell membrane</keyword>
<dbReference type="GO" id="GO:0005886">
    <property type="term" value="C:plasma membrane"/>
    <property type="evidence" value="ECO:0007669"/>
    <property type="project" value="UniProtKB-SubCell"/>
</dbReference>
<protein>
    <submittedName>
        <fullName evidence="7">Ni/Fe-hydrogenase 2 b-type cytochrome subunit</fullName>
    </submittedName>
</protein>
<sequence>MTIYIGVMALEFAPALFERLGWKVSLQRLNKVMFFIIALGALLPTMHQSSMGSLMISAGYKVHPLWQSYEMLPLFSLLTAFIMGFSIVIFEGSLVQAGLRGNGPDEKSLFVKLTNTISGVAGDFHRAALWRAYLSRQAVVSVCR</sequence>
<gene>
    <name evidence="7" type="primary">hybB_2</name>
    <name evidence="7" type="ORF">NCTC11126_03196</name>
</gene>
<evidence type="ECO:0000313" key="7">
    <source>
        <dbReference type="EMBL" id="SPW45910.1"/>
    </source>
</evidence>